<keyword evidence="4" id="KW-1185">Reference proteome</keyword>
<evidence type="ECO:0000313" key="3">
    <source>
        <dbReference type="EMBL" id="KAL2784040.1"/>
    </source>
</evidence>
<gene>
    <name evidence="3" type="ORF">BJX66DRAFT_344394</name>
</gene>
<name>A0ABR4FLC6_9EURO</name>
<protein>
    <submittedName>
        <fullName evidence="3">Serine hydrolase FSH</fullName>
    </submittedName>
</protein>
<dbReference type="Pfam" id="PF03959">
    <property type="entry name" value="FSH1"/>
    <property type="match status" value="1"/>
</dbReference>
<dbReference type="Gene3D" id="3.40.50.1820">
    <property type="entry name" value="alpha/beta hydrolase"/>
    <property type="match status" value="1"/>
</dbReference>
<dbReference type="InterPro" id="IPR005645">
    <property type="entry name" value="FSH-like_dom"/>
</dbReference>
<dbReference type="InterPro" id="IPR050593">
    <property type="entry name" value="LovG"/>
</dbReference>
<dbReference type="PANTHER" id="PTHR48070:SF7">
    <property type="entry name" value="SERINE HYDROLASE FSH DOMAIN-CONTAINING PROTEIN-RELATED"/>
    <property type="match status" value="1"/>
</dbReference>
<reference evidence="3 4" key="1">
    <citation type="submission" date="2024-07" db="EMBL/GenBank/DDBJ databases">
        <title>Section-level genome sequencing and comparative genomics of Aspergillus sections Usti and Cavernicolus.</title>
        <authorList>
            <consortium name="Lawrence Berkeley National Laboratory"/>
            <person name="Nybo J.L."/>
            <person name="Vesth T.C."/>
            <person name="Theobald S."/>
            <person name="Frisvad J.C."/>
            <person name="Larsen T.O."/>
            <person name="Kjaerboelling I."/>
            <person name="Rothschild-Mancinelli K."/>
            <person name="Lyhne E.K."/>
            <person name="Kogle M.E."/>
            <person name="Barry K."/>
            <person name="Clum A."/>
            <person name="Na H."/>
            <person name="Ledsgaard L."/>
            <person name="Lin J."/>
            <person name="Lipzen A."/>
            <person name="Kuo A."/>
            <person name="Riley R."/>
            <person name="Mondo S."/>
            <person name="Labutti K."/>
            <person name="Haridas S."/>
            <person name="Pangalinan J."/>
            <person name="Salamov A.A."/>
            <person name="Simmons B.A."/>
            <person name="Magnuson J.K."/>
            <person name="Chen J."/>
            <person name="Drula E."/>
            <person name="Henrissat B."/>
            <person name="Wiebenga A."/>
            <person name="Lubbers R.J."/>
            <person name="Gomes A.C."/>
            <person name="Makela M.R."/>
            <person name="Stajich J."/>
            <person name="Grigoriev I.V."/>
            <person name="Mortensen U.H."/>
            <person name="De Vries R.P."/>
            <person name="Baker S.E."/>
            <person name="Andersen M.R."/>
        </authorList>
    </citation>
    <scope>NUCLEOTIDE SEQUENCE [LARGE SCALE GENOMIC DNA]</scope>
    <source>
        <strain evidence="3 4">CBS 209.92</strain>
    </source>
</reference>
<accession>A0ABR4FLC6</accession>
<proteinExistence type="predicted"/>
<sequence>MRFLCLHGLGTNSDVLKAQTASLRYRLGQDAHEFDFVDGSILWPPARGIAELFSSDADTVDCYSYFNESASSILTAVNDLAAYVITNGPFDGVIGFSQGAVLAATLLIAVAVQPPPETMQSADADADTESELPDALRALQTRGEPPFRFAAFLCGGHPFDLRALQRGVIVEITRRPSSDTRLISLPVVNCWAENDEDYPGMGPPLSSLCGRRNNNVEVVHGAGHGVPSEGEDLDALCRAVEKIIEFCGDTRRQ</sequence>
<evidence type="ECO:0000313" key="4">
    <source>
        <dbReference type="Proteomes" id="UP001610563"/>
    </source>
</evidence>
<dbReference type="GO" id="GO:0016787">
    <property type="term" value="F:hydrolase activity"/>
    <property type="evidence" value="ECO:0007669"/>
    <property type="project" value="UniProtKB-KW"/>
</dbReference>
<keyword evidence="1 3" id="KW-0378">Hydrolase</keyword>
<comment type="caution">
    <text evidence="3">The sequence shown here is derived from an EMBL/GenBank/DDBJ whole genome shotgun (WGS) entry which is preliminary data.</text>
</comment>
<organism evidence="3 4">
    <name type="scientific">Aspergillus keveii</name>
    <dbReference type="NCBI Taxonomy" id="714993"/>
    <lineage>
        <taxon>Eukaryota</taxon>
        <taxon>Fungi</taxon>
        <taxon>Dikarya</taxon>
        <taxon>Ascomycota</taxon>
        <taxon>Pezizomycotina</taxon>
        <taxon>Eurotiomycetes</taxon>
        <taxon>Eurotiomycetidae</taxon>
        <taxon>Eurotiales</taxon>
        <taxon>Aspergillaceae</taxon>
        <taxon>Aspergillus</taxon>
        <taxon>Aspergillus subgen. Nidulantes</taxon>
    </lineage>
</organism>
<dbReference type="Proteomes" id="UP001610563">
    <property type="component" value="Unassembled WGS sequence"/>
</dbReference>
<dbReference type="EMBL" id="JBFTWV010000197">
    <property type="protein sequence ID" value="KAL2784040.1"/>
    <property type="molecule type" value="Genomic_DNA"/>
</dbReference>
<dbReference type="InterPro" id="IPR029058">
    <property type="entry name" value="AB_hydrolase_fold"/>
</dbReference>
<evidence type="ECO:0000259" key="2">
    <source>
        <dbReference type="Pfam" id="PF03959"/>
    </source>
</evidence>
<evidence type="ECO:0000256" key="1">
    <source>
        <dbReference type="ARBA" id="ARBA00022801"/>
    </source>
</evidence>
<dbReference type="SUPFAM" id="SSF53474">
    <property type="entry name" value="alpha/beta-Hydrolases"/>
    <property type="match status" value="1"/>
</dbReference>
<feature type="domain" description="Serine hydrolase" evidence="2">
    <location>
        <begin position="2"/>
        <end position="232"/>
    </location>
</feature>
<dbReference type="PANTHER" id="PTHR48070">
    <property type="entry name" value="ESTERASE OVCA2"/>
    <property type="match status" value="1"/>
</dbReference>